<evidence type="ECO:0000313" key="2">
    <source>
        <dbReference type="EMBL" id="KAJ4809472.1"/>
    </source>
</evidence>
<proteinExistence type="predicted"/>
<name>A0AAV8H1K2_9POAL</name>
<keyword evidence="3" id="KW-1185">Reference proteome</keyword>
<gene>
    <name evidence="2" type="ORF">LUZ62_022038</name>
</gene>
<dbReference type="AlphaFoldDB" id="A0AAV8H1K2"/>
<feature type="domain" description="Chorismate-utilising enzyme C-terminal" evidence="1">
    <location>
        <begin position="311"/>
        <end position="573"/>
    </location>
</feature>
<accession>A0AAV8H1K2</accession>
<dbReference type="InterPro" id="IPR005801">
    <property type="entry name" value="ADC_synthase"/>
</dbReference>
<dbReference type="EMBL" id="JAMFTS010000001">
    <property type="protein sequence ID" value="KAJ4809472.1"/>
    <property type="molecule type" value="Genomic_DNA"/>
</dbReference>
<evidence type="ECO:0000313" key="3">
    <source>
        <dbReference type="Proteomes" id="UP001140206"/>
    </source>
</evidence>
<dbReference type="InterPro" id="IPR044250">
    <property type="entry name" value="MenF-like"/>
</dbReference>
<dbReference type="PANTHER" id="PTHR47253">
    <property type="match status" value="1"/>
</dbReference>
<dbReference type="Pfam" id="PF00425">
    <property type="entry name" value="Chorismate_bind"/>
    <property type="match status" value="1"/>
</dbReference>
<dbReference type="GO" id="GO:0042372">
    <property type="term" value="P:phylloquinone biosynthetic process"/>
    <property type="evidence" value="ECO:0007669"/>
    <property type="project" value="TreeGrafter"/>
</dbReference>
<organism evidence="2 3">
    <name type="scientific">Rhynchospora pubera</name>
    <dbReference type="NCBI Taxonomy" id="906938"/>
    <lineage>
        <taxon>Eukaryota</taxon>
        <taxon>Viridiplantae</taxon>
        <taxon>Streptophyta</taxon>
        <taxon>Embryophyta</taxon>
        <taxon>Tracheophyta</taxon>
        <taxon>Spermatophyta</taxon>
        <taxon>Magnoliopsida</taxon>
        <taxon>Liliopsida</taxon>
        <taxon>Poales</taxon>
        <taxon>Cyperaceae</taxon>
        <taxon>Cyperoideae</taxon>
        <taxon>Rhynchosporeae</taxon>
        <taxon>Rhynchospora</taxon>
    </lineage>
</organism>
<dbReference type="GO" id="GO:0009536">
    <property type="term" value="C:plastid"/>
    <property type="evidence" value="ECO:0007669"/>
    <property type="project" value="TreeGrafter"/>
</dbReference>
<dbReference type="InterPro" id="IPR015890">
    <property type="entry name" value="Chorismate_C"/>
</dbReference>
<protein>
    <submittedName>
        <fullName evidence="2">Isochorismate synthase</fullName>
    </submittedName>
</protein>
<dbReference type="GO" id="GO:0008909">
    <property type="term" value="F:isochorismate synthase activity"/>
    <property type="evidence" value="ECO:0007669"/>
    <property type="project" value="InterPro"/>
</dbReference>
<evidence type="ECO:0000259" key="1">
    <source>
        <dbReference type="Pfam" id="PF00425"/>
    </source>
</evidence>
<dbReference type="SUPFAM" id="SSF56322">
    <property type="entry name" value="ADC synthase"/>
    <property type="match status" value="1"/>
</dbReference>
<reference evidence="2" key="1">
    <citation type="submission" date="2022-08" db="EMBL/GenBank/DDBJ databases">
        <authorList>
            <person name="Marques A."/>
        </authorList>
    </citation>
    <scope>NUCLEOTIDE SEQUENCE</scope>
    <source>
        <strain evidence="2">RhyPub2mFocal</strain>
        <tissue evidence="2">Leaves</tissue>
    </source>
</reference>
<comment type="caution">
    <text evidence="2">The sequence shown here is derived from an EMBL/GenBank/DDBJ whole genome shotgun (WGS) entry which is preliminary data.</text>
</comment>
<dbReference type="Gene3D" id="3.60.120.10">
    <property type="entry name" value="Anthranilate synthase"/>
    <property type="match status" value="1"/>
</dbReference>
<sequence length="619" mass="68939">MAVAPNPKGPLSTRFPCHQQRHTRAVMSLPSSLHLQRMNDYRHTKQLITCSLSMNGCDCRDPSQAPLAISETHMLPSVPTLQLATAQLSMALAALQAQPPLFSSGIIRLQVPIKERGDAIEWLHAQSQSLSTVLFPRCFFSSRSAINTNLYPSVMNGHRPPYPNPNPNLNTNPHSPVSVAGVGSAVFFRGSDPFSVHHWTSIKRFLSRESPLIRAYGAIRFDARSNVSLEWENYGSFYFIVPQVEFNELEEGSTLAMTIAWDDSLQHTWHTAVDQLQATLHQICPHFTKIKESSLRTNIASLSYVPTKPCWDNSVNKALGMIKGGDSDLVKVVLARCSRYLTDTCIDPVDLLSCLRVEGQNAYQFCIQPPDAPAFVGNSSNYFTGRIKTFQARLWQAHGLEASPVLKTFILVKIYSSGFLLYLFSHRSPKENIEFTVVRENIQKNLEALCSEVVVEPRKALRKLPRVQHLCAQLSGKLTREDDEFEVLKTLHPSPAVGGLPTEEARRFIEENEMFDRGMYAGPVGWFGGVESEFSVGIRSALIGKGKSTLVYAGAGIVEGTNPSSEWKELDLKASQFTKLLQNKLLSFSKGLQHHESSGHFSVVNVPNFEALVYCLLHN</sequence>
<dbReference type="PANTHER" id="PTHR47253:SF4">
    <property type="entry name" value="ISOCHORISMATE SYNTHASE 2, CHLOROPLASTIC"/>
    <property type="match status" value="1"/>
</dbReference>
<dbReference type="Proteomes" id="UP001140206">
    <property type="component" value="Chromosome 1"/>
</dbReference>